<feature type="transmembrane region" description="Helical" evidence="1">
    <location>
        <begin position="39"/>
        <end position="60"/>
    </location>
</feature>
<dbReference type="OrthoDB" id="2973371at2"/>
<protein>
    <submittedName>
        <fullName evidence="2">Uncharacterized protein</fullName>
    </submittedName>
</protein>
<dbReference type="Proteomes" id="UP000198897">
    <property type="component" value="Unassembled WGS sequence"/>
</dbReference>
<dbReference type="RefSeq" id="WP_089753682.1">
    <property type="nucleotide sequence ID" value="NZ_FOOG01000039.1"/>
</dbReference>
<proteinExistence type="predicted"/>
<dbReference type="EMBL" id="FOOG01000039">
    <property type="protein sequence ID" value="SFG38863.1"/>
    <property type="molecule type" value="Genomic_DNA"/>
</dbReference>
<feature type="transmembrane region" description="Helical" evidence="1">
    <location>
        <begin position="66"/>
        <end position="92"/>
    </location>
</feature>
<name>A0A1I2RFM6_9BACI</name>
<keyword evidence="1" id="KW-1133">Transmembrane helix</keyword>
<sequence>MTGIVFSGLTIFILLATGLGYMAAKQSIIRNKKLVEDIFLANCLLFVCGLISALLWFMYAGSINEFLLFGGMLFIIGITLTCAVVLTVILIVRQRKWMQPEN</sequence>
<keyword evidence="3" id="KW-1185">Reference proteome</keyword>
<organism evidence="2 3">
    <name type="scientific">Halobacillus alkaliphilus</name>
    <dbReference type="NCBI Taxonomy" id="396056"/>
    <lineage>
        <taxon>Bacteria</taxon>
        <taxon>Bacillati</taxon>
        <taxon>Bacillota</taxon>
        <taxon>Bacilli</taxon>
        <taxon>Bacillales</taxon>
        <taxon>Bacillaceae</taxon>
        <taxon>Halobacillus</taxon>
    </lineage>
</organism>
<gene>
    <name evidence="2" type="ORF">SAMN05216353_13926</name>
</gene>
<accession>A0A1I2RFM6</accession>
<keyword evidence="1" id="KW-0812">Transmembrane</keyword>
<reference evidence="3" key="1">
    <citation type="submission" date="2016-10" db="EMBL/GenBank/DDBJ databases">
        <authorList>
            <person name="Varghese N."/>
            <person name="Submissions S."/>
        </authorList>
    </citation>
    <scope>NUCLEOTIDE SEQUENCE [LARGE SCALE GENOMIC DNA]</scope>
    <source>
        <strain evidence="3">FP5</strain>
    </source>
</reference>
<feature type="transmembrane region" description="Helical" evidence="1">
    <location>
        <begin position="6"/>
        <end position="24"/>
    </location>
</feature>
<keyword evidence="1" id="KW-0472">Membrane</keyword>
<evidence type="ECO:0000313" key="3">
    <source>
        <dbReference type="Proteomes" id="UP000198897"/>
    </source>
</evidence>
<dbReference type="AlphaFoldDB" id="A0A1I2RFM6"/>
<evidence type="ECO:0000313" key="2">
    <source>
        <dbReference type="EMBL" id="SFG38863.1"/>
    </source>
</evidence>
<evidence type="ECO:0000256" key="1">
    <source>
        <dbReference type="SAM" id="Phobius"/>
    </source>
</evidence>